<keyword evidence="1" id="KW-0472">Membrane</keyword>
<dbReference type="AlphaFoldDB" id="D3F9B2"/>
<proteinExistence type="predicted"/>
<sequence>MSNHTTDQTIHAESRAPAAAAGGRRVVASSPSYEAAERAVDALSDRKFPVEHVAIVGEGLKTVEQVTGRLSWASAALRGAAVGALTGLLIGWLFAVFDWFDPVVSRGWLIFDALWFGAVIGLLWGLLLYALTGGSRDFTSIGGIQADRYMVLVDDAYADEARRILATPQPETPPTAGSQAPTTPT</sequence>
<reference evidence="3 4" key="1">
    <citation type="journal article" date="2010" name="Stand. Genomic Sci.">
        <title>Complete genome sequence of Conexibacter woesei type strain (ID131577).</title>
        <authorList>
            <person name="Pukall R."/>
            <person name="Lapidus A."/>
            <person name="Glavina Del Rio T."/>
            <person name="Copeland A."/>
            <person name="Tice H."/>
            <person name="Cheng J.-F."/>
            <person name="Lucas S."/>
            <person name="Chen F."/>
            <person name="Nolan M."/>
            <person name="Bruce D."/>
            <person name="Goodwin L."/>
            <person name="Pitluck S."/>
            <person name="Mavromatis K."/>
            <person name="Ivanova N."/>
            <person name="Ovchinnikova G."/>
            <person name="Pati A."/>
            <person name="Chen A."/>
            <person name="Palaniappan K."/>
            <person name="Land M."/>
            <person name="Hauser L."/>
            <person name="Chang Y.-J."/>
            <person name="Jeffries C.D."/>
            <person name="Chain P."/>
            <person name="Meincke L."/>
            <person name="Sims D."/>
            <person name="Brettin T."/>
            <person name="Detter J.C."/>
            <person name="Rohde M."/>
            <person name="Goeker M."/>
            <person name="Bristow J."/>
            <person name="Eisen J.A."/>
            <person name="Markowitz V."/>
            <person name="Kyrpides N.C."/>
            <person name="Klenk H.-P."/>
            <person name="Hugenholtz P."/>
        </authorList>
    </citation>
    <scope>NUCLEOTIDE SEQUENCE [LARGE SCALE GENOMIC DNA]</scope>
    <source>
        <strain evidence="4">DSM 14684 / CIP 108061 / JCM 11494 / NBRC 100937 / ID131577</strain>
    </source>
</reference>
<evidence type="ECO:0000259" key="2">
    <source>
        <dbReference type="Pfam" id="PF11181"/>
    </source>
</evidence>
<dbReference type="InterPro" id="IPR025889">
    <property type="entry name" value="GSP17M-like_dom"/>
</dbReference>
<organism evidence="3 4">
    <name type="scientific">Conexibacter woesei (strain DSM 14684 / CCUG 47730 / CIP 108061 / JCM 11494 / NBRC 100937 / ID131577)</name>
    <dbReference type="NCBI Taxonomy" id="469383"/>
    <lineage>
        <taxon>Bacteria</taxon>
        <taxon>Bacillati</taxon>
        <taxon>Actinomycetota</taxon>
        <taxon>Thermoleophilia</taxon>
        <taxon>Solirubrobacterales</taxon>
        <taxon>Conexibacteraceae</taxon>
        <taxon>Conexibacter</taxon>
    </lineage>
</organism>
<keyword evidence="1" id="KW-1133">Transmembrane helix</keyword>
<evidence type="ECO:0000313" key="3">
    <source>
        <dbReference type="EMBL" id="ADB49079.1"/>
    </source>
</evidence>
<protein>
    <recommendedName>
        <fullName evidence="2">General stress protein 17M-like domain-containing protein</fullName>
    </recommendedName>
</protein>
<dbReference type="Proteomes" id="UP000008229">
    <property type="component" value="Chromosome"/>
</dbReference>
<dbReference type="KEGG" id="cwo:Cwoe_0644"/>
<feature type="transmembrane region" description="Helical" evidence="1">
    <location>
        <begin position="75"/>
        <end position="97"/>
    </location>
</feature>
<dbReference type="HOGENOM" id="CLU_070264_3_0_11"/>
<reference evidence="4" key="2">
    <citation type="submission" date="2010-01" db="EMBL/GenBank/DDBJ databases">
        <title>The complete genome of Conexibacter woesei DSM 14684.</title>
        <authorList>
            <consortium name="US DOE Joint Genome Institute (JGI-PGF)"/>
            <person name="Lucas S."/>
            <person name="Copeland A."/>
            <person name="Lapidus A."/>
            <person name="Glavina del Rio T."/>
            <person name="Dalin E."/>
            <person name="Tice H."/>
            <person name="Bruce D."/>
            <person name="Goodwin L."/>
            <person name="Pitluck S."/>
            <person name="Kyrpides N."/>
            <person name="Mavromatis K."/>
            <person name="Ivanova N."/>
            <person name="Mikhailova N."/>
            <person name="Chertkov O."/>
            <person name="Brettin T."/>
            <person name="Detter J.C."/>
            <person name="Han C."/>
            <person name="Larimer F."/>
            <person name="Land M."/>
            <person name="Hauser L."/>
            <person name="Markowitz V."/>
            <person name="Cheng J.-F."/>
            <person name="Hugenholtz P."/>
            <person name="Woyke T."/>
            <person name="Wu D."/>
            <person name="Pukall R."/>
            <person name="Steenblock K."/>
            <person name="Schneider S."/>
            <person name="Klenk H.-P."/>
            <person name="Eisen J.A."/>
        </authorList>
    </citation>
    <scope>NUCLEOTIDE SEQUENCE [LARGE SCALE GENOMIC DNA]</scope>
    <source>
        <strain evidence="4">DSM 14684 / CIP 108061 / JCM 11494 / NBRC 100937 / ID131577</strain>
    </source>
</reference>
<evidence type="ECO:0000256" key="1">
    <source>
        <dbReference type="SAM" id="Phobius"/>
    </source>
</evidence>
<keyword evidence="4" id="KW-1185">Reference proteome</keyword>
<name>D3F9B2_CONWI</name>
<gene>
    <name evidence="3" type="ordered locus">Cwoe_0644</name>
</gene>
<dbReference type="STRING" id="469383.Cwoe_0644"/>
<evidence type="ECO:0000313" key="4">
    <source>
        <dbReference type="Proteomes" id="UP000008229"/>
    </source>
</evidence>
<accession>D3F9B2</accession>
<dbReference type="EMBL" id="CP001854">
    <property type="protein sequence ID" value="ADB49079.1"/>
    <property type="molecule type" value="Genomic_DNA"/>
</dbReference>
<feature type="domain" description="General stress protein 17M-like" evidence="2">
    <location>
        <begin position="26"/>
        <end position="93"/>
    </location>
</feature>
<keyword evidence="1" id="KW-0812">Transmembrane</keyword>
<dbReference type="Pfam" id="PF11181">
    <property type="entry name" value="YflT"/>
    <property type="match status" value="1"/>
</dbReference>
<dbReference type="eggNOG" id="ENOG5032RS7">
    <property type="taxonomic scope" value="Bacteria"/>
</dbReference>
<feature type="transmembrane region" description="Helical" evidence="1">
    <location>
        <begin position="109"/>
        <end position="131"/>
    </location>
</feature>
<dbReference type="RefSeq" id="WP_012932132.1">
    <property type="nucleotide sequence ID" value="NC_013739.1"/>
</dbReference>